<dbReference type="EMBL" id="MGAK01000032">
    <property type="protein sequence ID" value="OGK43726.1"/>
    <property type="molecule type" value="Genomic_DNA"/>
</dbReference>
<reference evidence="1 2" key="1">
    <citation type="journal article" date="2016" name="Nat. Commun.">
        <title>Thousands of microbial genomes shed light on interconnected biogeochemical processes in an aquifer system.</title>
        <authorList>
            <person name="Anantharaman K."/>
            <person name="Brown C.T."/>
            <person name="Hug L.A."/>
            <person name="Sharon I."/>
            <person name="Castelle C.J."/>
            <person name="Probst A.J."/>
            <person name="Thomas B.C."/>
            <person name="Singh A."/>
            <person name="Wilkins M.J."/>
            <person name="Karaoz U."/>
            <person name="Brodie E.L."/>
            <person name="Williams K.H."/>
            <person name="Hubbard S.S."/>
            <person name="Banfield J.F."/>
        </authorList>
    </citation>
    <scope>NUCLEOTIDE SEQUENCE [LARGE SCALE GENOMIC DNA]</scope>
</reference>
<evidence type="ECO:0000313" key="2">
    <source>
        <dbReference type="Proteomes" id="UP000179072"/>
    </source>
</evidence>
<gene>
    <name evidence="1" type="ORF">A2957_00375</name>
</gene>
<dbReference type="STRING" id="1802060.A2957_00375"/>
<comment type="caution">
    <text evidence="1">The sequence shown here is derived from an EMBL/GenBank/DDBJ whole genome shotgun (WGS) entry which is preliminary data.</text>
</comment>
<organism evidence="1 2">
    <name type="scientific">Candidatus Roizmanbacteria bacterium RIFCSPLOWO2_01_FULL_38_11</name>
    <dbReference type="NCBI Taxonomy" id="1802060"/>
    <lineage>
        <taxon>Bacteria</taxon>
        <taxon>Candidatus Roizmaniibacteriota</taxon>
    </lineage>
</organism>
<name>A0A1F7IK41_9BACT</name>
<sequence>MTEDPDTLPTHEVLHPDSIAIFTTTYYPEWYPGKLQDHREGNVDKIRGDLAIQTVMAARQKGHQLVIIDGGSSADFCQMLTDQGITPSPERERGMSASRRQGMSEATNLQGAEILCWVEPEKLSFVTGCLPIAAQPIAQGEADIVIPQRDEAAFGTYPDYQVVYEQRANRAWNKLLRIAGLRSDKDNDLDAWFGPRVLRNAPEVVECFLGKYEVRPPEEIGEISETSARRYVKPELWPNSTFLPIITALHKGLRVVGQQVPYRHPAEQTQSEQDSPAFIEKRKLQYFDILVSTIHYIHLLQSNPRTILR</sequence>
<dbReference type="AlphaFoldDB" id="A0A1F7IK41"/>
<accession>A0A1F7IK41</accession>
<evidence type="ECO:0000313" key="1">
    <source>
        <dbReference type="EMBL" id="OGK43726.1"/>
    </source>
</evidence>
<proteinExistence type="predicted"/>
<dbReference type="Proteomes" id="UP000179072">
    <property type="component" value="Unassembled WGS sequence"/>
</dbReference>
<protein>
    <recommendedName>
        <fullName evidence="3">Glycosyltransferase 2-like domain-containing protein</fullName>
    </recommendedName>
</protein>
<evidence type="ECO:0008006" key="3">
    <source>
        <dbReference type="Google" id="ProtNLM"/>
    </source>
</evidence>